<feature type="compositionally biased region" description="Basic and acidic residues" evidence="10">
    <location>
        <begin position="644"/>
        <end position="668"/>
    </location>
</feature>
<evidence type="ECO:0000256" key="7">
    <source>
        <dbReference type="ARBA" id="ARBA00022989"/>
    </source>
</evidence>
<feature type="region of interest" description="Disordered" evidence="10">
    <location>
        <begin position="632"/>
        <end position="793"/>
    </location>
</feature>
<comment type="similarity">
    <text evidence="2">Belongs to the glycosyltransferase 31 family.</text>
</comment>
<feature type="compositionally biased region" description="Low complexity" evidence="10">
    <location>
        <begin position="65"/>
        <end position="79"/>
    </location>
</feature>
<dbReference type="AlphaFoldDB" id="A0A9P5SA14"/>
<keyword evidence="4" id="KW-0808">Transferase</keyword>
<feature type="transmembrane region" description="Helical" evidence="11">
    <location>
        <begin position="109"/>
        <end position="130"/>
    </location>
</feature>
<gene>
    <name evidence="12" type="ORF">BG006_001671</name>
</gene>
<evidence type="ECO:0000256" key="10">
    <source>
        <dbReference type="SAM" id="MobiDB-lite"/>
    </source>
</evidence>
<keyword evidence="13" id="KW-1185">Reference proteome</keyword>
<dbReference type="Gene3D" id="3.90.550.50">
    <property type="match status" value="1"/>
</dbReference>
<evidence type="ECO:0000256" key="5">
    <source>
        <dbReference type="ARBA" id="ARBA00022692"/>
    </source>
</evidence>
<evidence type="ECO:0000256" key="3">
    <source>
        <dbReference type="ARBA" id="ARBA00022676"/>
    </source>
</evidence>
<feature type="region of interest" description="Disordered" evidence="10">
    <location>
        <begin position="51"/>
        <end position="86"/>
    </location>
</feature>
<feature type="compositionally biased region" description="Acidic residues" evidence="10">
    <location>
        <begin position="671"/>
        <end position="688"/>
    </location>
</feature>
<evidence type="ECO:0000256" key="6">
    <source>
        <dbReference type="ARBA" id="ARBA00022968"/>
    </source>
</evidence>
<sequence length="793" mass="88437">MPSTPVRPLSNHLVINTHNLSQTHNRGSPRSANASSALSAFKDSNRPIVEKRHSFGPSTLGPHAHSSNNSNSNLNHHSSAPISAHLPGMGDGAFHGHLGHSYGRSRQSLALTVLRILACVPGFMGMMYSLNQSWDESNMPISNPDDEITLVRSDFWVASIPPLVVIRVALAHLISWTVIGIIIQSRPATEPTRPWVIITFGQAILLFLVVYLPWFRSQMEAAGFPRLSEKLTSHPLEDGFMGREISGQSATRLLILPLVVVGLCSWMLIITRGPHGGNGDGGAPGIRSPQEFPSAPQASSAGSFLSESDRRTDNRMAISMIILSSATQQGYLNRKLFRETTLKLFPSPRNKAVLVKYRFIIGNDLSPTTLREINEELGHHSDLAMVEASDTPDKKSLKLYKAIEWANKYDFDYLVKTDDDVLVRMDILSGELFKQGKKPYFWKGLVFKNVPNTRLDDMDLKEMPKFTDGTLTTLSRDIVRLLGAPAPRYLVENNGQSLGIWLHGYGIQPIHDSRIQPGAFICEEDLIAKHFDNEASLASYPRDDPIQMVERINQIRAELKKNKANPRFQTSVSICNNLIQKRCAICYSCQGRASNWKQMGFDCKLNGIIVGDNYRKPEMLDAQQMNELVNRPESGISDDFEGPIPKDNRPEARLQRQKEAEERQRLLLESEVNEEGDEEQYSEDDSEAGDGTSEGGLQEEEGALATHDEQEALDEESQGEDGEYVEPEGEEGAEGEENPEEDEDHGDEAEMPISDHEVEQLERRLEDVHEPEPLKQPAEKRSGRKKATGKKKA</sequence>
<evidence type="ECO:0000256" key="2">
    <source>
        <dbReference type="ARBA" id="ARBA00008661"/>
    </source>
</evidence>
<feature type="compositionally biased region" description="Acidic residues" evidence="10">
    <location>
        <begin position="711"/>
        <end position="750"/>
    </location>
</feature>
<evidence type="ECO:0000256" key="8">
    <source>
        <dbReference type="ARBA" id="ARBA00023034"/>
    </source>
</evidence>
<feature type="compositionally biased region" description="Polar residues" evidence="10">
    <location>
        <begin position="296"/>
        <end position="306"/>
    </location>
</feature>
<feature type="region of interest" description="Disordered" evidence="10">
    <location>
        <begin position="279"/>
        <end position="308"/>
    </location>
</feature>
<name>A0A9P5SA14_9FUNG</name>
<keyword evidence="3" id="KW-0328">Glycosyltransferase</keyword>
<feature type="compositionally biased region" description="Basic and acidic residues" evidence="10">
    <location>
        <begin position="753"/>
        <end position="781"/>
    </location>
</feature>
<dbReference type="Pfam" id="PF01762">
    <property type="entry name" value="Galactosyl_T"/>
    <property type="match status" value="1"/>
</dbReference>
<keyword evidence="5 11" id="KW-0812">Transmembrane</keyword>
<feature type="transmembrane region" description="Helical" evidence="11">
    <location>
        <begin position="164"/>
        <end position="183"/>
    </location>
</feature>
<evidence type="ECO:0000256" key="1">
    <source>
        <dbReference type="ARBA" id="ARBA00004323"/>
    </source>
</evidence>
<feature type="transmembrane region" description="Helical" evidence="11">
    <location>
        <begin position="195"/>
        <end position="214"/>
    </location>
</feature>
<evidence type="ECO:0000256" key="9">
    <source>
        <dbReference type="ARBA" id="ARBA00023136"/>
    </source>
</evidence>
<comment type="subcellular location">
    <subcellularLocation>
        <location evidence="1">Golgi apparatus membrane</location>
        <topology evidence="1">Single-pass type II membrane protein</topology>
    </subcellularLocation>
</comment>
<evidence type="ECO:0000313" key="12">
    <source>
        <dbReference type="EMBL" id="KAF9323195.1"/>
    </source>
</evidence>
<dbReference type="EMBL" id="JAAAUY010001339">
    <property type="protein sequence ID" value="KAF9323195.1"/>
    <property type="molecule type" value="Genomic_DNA"/>
</dbReference>
<dbReference type="PANTHER" id="PTHR11214">
    <property type="entry name" value="BETA-1,3-N-ACETYLGLUCOSAMINYLTRANSFERASE"/>
    <property type="match status" value="1"/>
</dbReference>
<dbReference type="Proteomes" id="UP000696485">
    <property type="component" value="Unassembled WGS sequence"/>
</dbReference>
<keyword evidence="8" id="KW-0333">Golgi apparatus</keyword>
<evidence type="ECO:0000256" key="11">
    <source>
        <dbReference type="SAM" id="Phobius"/>
    </source>
</evidence>
<accession>A0A9P5SA14</accession>
<protein>
    <submittedName>
        <fullName evidence="12">Uncharacterized protein</fullName>
    </submittedName>
</protein>
<organism evidence="12 13">
    <name type="scientific">Podila minutissima</name>
    <dbReference type="NCBI Taxonomy" id="64525"/>
    <lineage>
        <taxon>Eukaryota</taxon>
        <taxon>Fungi</taxon>
        <taxon>Fungi incertae sedis</taxon>
        <taxon>Mucoromycota</taxon>
        <taxon>Mortierellomycotina</taxon>
        <taxon>Mortierellomycetes</taxon>
        <taxon>Mortierellales</taxon>
        <taxon>Mortierellaceae</taxon>
        <taxon>Podila</taxon>
    </lineage>
</organism>
<keyword evidence="7 11" id="KW-1133">Transmembrane helix</keyword>
<keyword evidence="6" id="KW-0735">Signal-anchor</keyword>
<evidence type="ECO:0000256" key="4">
    <source>
        <dbReference type="ARBA" id="ARBA00022679"/>
    </source>
</evidence>
<reference evidence="12" key="1">
    <citation type="journal article" date="2020" name="Fungal Divers.">
        <title>Resolving the Mortierellaceae phylogeny through synthesis of multi-gene phylogenetics and phylogenomics.</title>
        <authorList>
            <person name="Vandepol N."/>
            <person name="Liber J."/>
            <person name="Desiro A."/>
            <person name="Na H."/>
            <person name="Kennedy M."/>
            <person name="Barry K."/>
            <person name="Grigoriev I.V."/>
            <person name="Miller A.N."/>
            <person name="O'Donnell K."/>
            <person name="Stajich J.E."/>
            <person name="Bonito G."/>
        </authorList>
    </citation>
    <scope>NUCLEOTIDE SEQUENCE</scope>
    <source>
        <strain evidence="12">NVP1</strain>
    </source>
</reference>
<dbReference type="InterPro" id="IPR002659">
    <property type="entry name" value="Glyco_trans_31"/>
</dbReference>
<evidence type="ECO:0000313" key="13">
    <source>
        <dbReference type="Proteomes" id="UP000696485"/>
    </source>
</evidence>
<dbReference type="GO" id="GO:0016758">
    <property type="term" value="F:hexosyltransferase activity"/>
    <property type="evidence" value="ECO:0007669"/>
    <property type="project" value="InterPro"/>
</dbReference>
<comment type="caution">
    <text evidence="12">The sequence shown here is derived from an EMBL/GenBank/DDBJ whole genome shotgun (WGS) entry which is preliminary data.</text>
</comment>
<keyword evidence="9 11" id="KW-0472">Membrane</keyword>
<proteinExistence type="inferred from homology"/>
<dbReference type="GO" id="GO:0000139">
    <property type="term" value="C:Golgi membrane"/>
    <property type="evidence" value="ECO:0007669"/>
    <property type="project" value="UniProtKB-SubCell"/>
</dbReference>
<feature type="compositionally biased region" description="Basic residues" evidence="10">
    <location>
        <begin position="782"/>
        <end position="793"/>
    </location>
</feature>